<dbReference type="OrthoDB" id="9782620at2"/>
<reference evidence="9 10" key="1">
    <citation type="journal article" date="2018" name="BMC Genomics">
        <title>Whole genome sequencing and function prediction of 133 gut anaerobes isolated from chicken caecum in pure cultures.</title>
        <authorList>
            <person name="Medvecky M."/>
            <person name="Cejkova D."/>
            <person name="Polansky O."/>
            <person name="Karasova D."/>
            <person name="Kubasova T."/>
            <person name="Cizek A."/>
            <person name="Rychlik I."/>
        </authorList>
    </citation>
    <scope>NUCLEOTIDE SEQUENCE [LARGE SCALE GENOMIC DNA]</scope>
    <source>
        <strain evidence="9 10">An13</strain>
    </source>
</reference>
<dbReference type="SUPFAM" id="SSF143081">
    <property type="entry name" value="BB1717-like"/>
    <property type="match status" value="1"/>
</dbReference>
<evidence type="ECO:0000313" key="9">
    <source>
        <dbReference type="EMBL" id="OUQ33556.1"/>
    </source>
</evidence>
<gene>
    <name evidence="9" type="ORF">B5E75_09635</name>
</gene>
<name>A0A1Y4SUH0_9FIRM</name>
<dbReference type="GO" id="GO:0006508">
    <property type="term" value="P:proteolysis"/>
    <property type="evidence" value="ECO:0007669"/>
    <property type="project" value="UniProtKB-KW"/>
</dbReference>
<evidence type="ECO:0000256" key="2">
    <source>
        <dbReference type="ARBA" id="ARBA00022670"/>
    </source>
</evidence>
<dbReference type="GO" id="GO:0008233">
    <property type="term" value="F:peptidase activity"/>
    <property type="evidence" value="ECO:0007669"/>
    <property type="project" value="UniProtKB-KW"/>
</dbReference>
<evidence type="ECO:0000256" key="1">
    <source>
        <dbReference type="ARBA" id="ARBA00008136"/>
    </source>
</evidence>
<evidence type="ECO:0000256" key="4">
    <source>
        <dbReference type="ARBA" id="ARBA00022801"/>
    </source>
</evidence>
<dbReference type="Proteomes" id="UP000195305">
    <property type="component" value="Unassembled WGS sequence"/>
</dbReference>
<protein>
    <recommendedName>
        <fullName evidence="8">Abasic site processing protein</fullName>
        <ecNumber evidence="8">3.4.-.-</ecNumber>
    </recommendedName>
</protein>
<keyword evidence="7" id="KW-0456">Lyase</keyword>
<dbReference type="EC" id="3.4.-.-" evidence="8"/>
<accession>A0A1Y4SUH0</accession>
<dbReference type="Gene3D" id="3.90.1680.10">
    <property type="entry name" value="SOS response associated peptidase-like"/>
    <property type="match status" value="1"/>
</dbReference>
<keyword evidence="3" id="KW-0227">DNA damage</keyword>
<dbReference type="GO" id="GO:0003697">
    <property type="term" value="F:single-stranded DNA binding"/>
    <property type="evidence" value="ECO:0007669"/>
    <property type="project" value="InterPro"/>
</dbReference>
<dbReference type="GO" id="GO:0106300">
    <property type="term" value="P:protein-DNA covalent cross-linking repair"/>
    <property type="evidence" value="ECO:0007669"/>
    <property type="project" value="InterPro"/>
</dbReference>
<organism evidence="9 10">
    <name type="scientific">Massilimicrobiota timonensis</name>
    <dbReference type="NCBI Taxonomy" id="1776392"/>
    <lineage>
        <taxon>Bacteria</taxon>
        <taxon>Bacillati</taxon>
        <taxon>Bacillota</taxon>
        <taxon>Erysipelotrichia</taxon>
        <taxon>Erysipelotrichales</taxon>
        <taxon>Erysipelotrichaceae</taxon>
        <taxon>Massilimicrobiota</taxon>
    </lineage>
</organism>
<comment type="caution">
    <text evidence="9">The sequence shown here is derived from an EMBL/GenBank/DDBJ whole genome shotgun (WGS) entry which is preliminary data.</text>
</comment>
<comment type="similarity">
    <text evidence="1 8">Belongs to the SOS response-associated peptidase family.</text>
</comment>
<proteinExistence type="inferred from homology"/>
<evidence type="ECO:0000256" key="7">
    <source>
        <dbReference type="ARBA" id="ARBA00023239"/>
    </source>
</evidence>
<sequence>MCGRYYLIKRIYEVLKDMEMDVASSLQVIGDCRPHQMLPVIIQEGNHCQIKMMQWGYTINSKLIINARSETILDKTLFREDIQNRRCLIIAKGFYEWDIHKHQISFEPMEDILLMAGCYNKQGEFVIITKEANDVMQPVHSRMPVMLSPHQINSWFDQQSYQKYLQCEIPFHIVSGILQQSLF</sequence>
<dbReference type="PANTHER" id="PTHR13604:SF0">
    <property type="entry name" value="ABASIC SITE PROCESSING PROTEIN HMCES"/>
    <property type="match status" value="1"/>
</dbReference>
<dbReference type="EMBL" id="NFLJ01000028">
    <property type="protein sequence ID" value="OUQ33556.1"/>
    <property type="molecule type" value="Genomic_DNA"/>
</dbReference>
<dbReference type="Pfam" id="PF02586">
    <property type="entry name" value="SRAP"/>
    <property type="match status" value="1"/>
</dbReference>
<dbReference type="PANTHER" id="PTHR13604">
    <property type="entry name" value="DC12-RELATED"/>
    <property type="match status" value="1"/>
</dbReference>
<keyword evidence="4 8" id="KW-0378">Hydrolase</keyword>
<dbReference type="RefSeq" id="WP_087358724.1">
    <property type="nucleotide sequence ID" value="NZ_NFLJ01000028.1"/>
</dbReference>
<evidence type="ECO:0000256" key="8">
    <source>
        <dbReference type="RuleBase" id="RU364100"/>
    </source>
</evidence>
<keyword evidence="2 8" id="KW-0645">Protease</keyword>
<dbReference type="AlphaFoldDB" id="A0A1Y4SUH0"/>
<dbReference type="GO" id="GO:0016829">
    <property type="term" value="F:lyase activity"/>
    <property type="evidence" value="ECO:0007669"/>
    <property type="project" value="UniProtKB-KW"/>
</dbReference>
<keyword evidence="6" id="KW-0238">DNA-binding</keyword>
<evidence type="ECO:0000256" key="3">
    <source>
        <dbReference type="ARBA" id="ARBA00022763"/>
    </source>
</evidence>
<dbReference type="InterPro" id="IPR036590">
    <property type="entry name" value="SRAP-like"/>
</dbReference>
<evidence type="ECO:0000256" key="5">
    <source>
        <dbReference type="ARBA" id="ARBA00023124"/>
    </source>
</evidence>
<dbReference type="InterPro" id="IPR003738">
    <property type="entry name" value="SRAP"/>
</dbReference>
<keyword evidence="10" id="KW-1185">Reference proteome</keyword>
<evidence type="ECO:0000256" key="6">
    <source>
        <dbReference type="ARBA" id="ARBA00023125"/>
    </source>
</evidence>
<evidence type="ECO:0000313" key="10">
    <source>
        <dbReference type="Proteomes" id="UP000195305"/>
    </source>
</evidence>
<keyword evidence="5" id="KW-0190">Covalent protein-DNA linkage</keyword>